<dbReference type="GO" id="GO:0009035">
    <property type="term" value="F:type I site-specific deoxyribonuclease activity"/>
    <property type="evidence" value="ECO:0007669"/>
    <property type="project" value="UniProtKB-EC"/>
</dbReference>
<accession>A0ABV0ILX8</accession>
<evidence type="ECO:0000256" key="10">
    <source>
        <dbReference type="ARBA" id="ARBA00023125"/>
    </source>
</evidence>
<dbReference type="EC" id="3.1.21.3" evidence="11"/>
<dbReference type="PROSITE" id="PS51192">
    <property type="entry name" value="HELICASE_ATP_BIND_1"/>
    <property type="match status" value="1"/>
</dbReference>
<evidence type="ECO:0000256" key="11">
    <source>
        <dbReference type="RuleBase" id="RU364115"/>
    </source>
</evidence>
<keyword evidence="4" id="KW-0540">Nuclease</keyword>
<comment type="caution">
    <text evidence="14">The sequence shown here is derived from an EMBL/GenBank/DDBJ whole genome shotgun (WGS) entry which is preliminary data.</text>
</comment>
<dbReference type="InterPro" id="IPR027417">
    <property type="entry name" value="P-loop_NTPase"/>
</dbReference>
<evidence type="ECO:0000256" key="12">
    <source>
        <dbReference type="SAM" id="Coils"/>
    </source>
</evidence>
<keyword evidence="5 11" id="KW-0547">Nucleotide-binding</keyword>
<dbReference type="SUPFAM" id="SSF52540">
    <property type="entry name" value="P-loop containing nucleoside triphosphate hydrolases"/>
    <property type="match status" value="2"/>
</dbReference>
<evidence type="ECO:0000313" key="15">
    <source>
        <dbReference type="Proteomes" id="UP001484097"/>
    </source>
</evidence>
<dbReference type="Gene3D" id="3.90.1570.50">
    <property type="match status" value="1"/>
</dbReference>
<keyword evidence="8 11" id="KW-0378">Hydrolase</keyword>
<evidence type="ECO:0000256" key="2">
    <source>
        <dbReference type="ARBA" id="ARBA00008598"/>
    </source>
</evidence>
<dbReference type="CDD" id="cd18800">
    <property type="entry name" value="SF2_C_EcoR124I-like"/>
    <property type="match status" value="1"/>
</dbReference>
<evidence type="ECO:0000256" key="4">
    <source>
        <dbReference type="ARBA" id="ARBA00022722"/>
    </source>
</evidence>
<keyword evidence="9 11" id="KW-0067">ATP-binding</keyword>
<dbReference type="Proteomes" id="UP001484097">
    <property type="component" value="Unassembled WGS sequence"/>
</dbReference>
<evidence type="ECO:0000256" key="9">
    <source>
        <dbReference type="ARBA" id="ARBA00022840"/>
    </source>
</evidence>
<gene>
    <name evidence="14" type="ORF">ABDK96_15815</name>
</gene>
<dbReference type="InterPro" id="IPR055180">
    <property type="entry name" value="HsdR_RecA-like_helicase_dom_2"/>
</dbReference>
<dbReference type="Pfam" id="PF22679">
    <property type="entry name" value="T1R_D3-like"/>
    <property type="match status" value="1"/>
</dbReference>
<proteinExistence type="inferred from homology"/>
<dbReference type="Gene3D" id="3.40.50.300">
    <property type="entry name" value="P-loop containing nucleotide triphosphate hydrolases"/>
    <property type="match status" value="2"/>
</dbReference>
<keyword evidence="12" id="KW-0175">Coiled coil</keyword>
<evidence type="ECO:0000256" key="5">
    <source>
        <dbReference type="ARBA" id="ARBA00022741"/>
    </source>
</evidence>
<dbReference type="PANTHER" id="PTHR30195">
    <property type="entry name" value="TYPE I SITE-SPECIFIC DEOXYRIBONUCLEASE PROTEIN SUBUNIT M AND R"/>
    <property type="match status" value="1"/>
</dbReference>
<feature type="domain" description="Helicase ATP-binding" evidence="13">
    <location>
        <begin position="282"/>
        <end position="441"/>
    </location>
</feature>
<dbReference type="NCBIfam" id="TIGR00348">
    <property type="entry name" value="hsdR"/>
    <property type="match status" value="1"/>
</dbReference>
<dbReference type="InterPro" id="IPR007409">
    <property type="entry name" value="Restrct_endonuc_type1_HsdR_N"/>
</dbReference>
<dbReference type="RefSeq" id="WP_347921872.1">
    <property type="nucleotide sequence ID" value="NZ_JBDXMX010000009.1"/>
</dbReference>
<dbReference type="Pfam" id="PF18766">
    <property type="entry name" value="SWI2_SNF2"/>
    <property type="match status" value="1"/>
</dbReference>
<dbReference type="Pfam" id="PF04313">
    <property type="entry name" value="HSDR_N"/>
    <property type="match status" value="1"/>
</dbReference>
<evidence type="ECO:0000313" key="14">
    <source>
        <dbReference type="EMBL" id="MEO9249150.1"/>
    </source>
</evidence>
<keyword evidence="6 11" id="KW-0680">Restriction system</keyword>
<keyword evidence="15" id="KW-1185">Reference proteome</keyword>
<sequence>MAGFGEAKTVQQPVLELLVKSGWTHVPGSQLVRNTEDVLIESDLRSALERLNPVIAEDPERADEVLDILRALILSAREDGLVATNQHFLEWLRGLKTHHFHGREVFDPVTLIDFRNPTRNTLVVSDEVTFGTPGNSCRFDLVLWVNGIPLVVLETKTNVNTRVSWVKGAKDIHEIYEPCWPEFFAPNAFSVATEGKELRYGAVGQDIDSWGMWGHTEEKIQPLGWPRVQRSVELLLQPATVLSIVAEFTIFELKGRHSGAPRLHKVVPRYPQVEAVRAIHARALHPTKRQGLIHHTQGSGKTLAMLFAAVNLINEPRLKNPSIILIADRIQLVTQMYTQFKRTGMPALEAPETAGQLRQILAQDRRGVVFTTVHKFKDAGELNTRDNIIVLIDEAHRTQEGQLGKHLRAAFPNAQFFGFTGTPIADEDRNTFELFGDPEDPGHAMNTYDSDRSIADGTTVPMHVAPRLVDFQIRREELDAAFEELAAEEELSEAEQATLSTRATQVRTFFANPERVAKVCADIIEHFYSTVDPLGMKAQVVVFDRGLCVAYQQELNRQLVARAQAVGTEPDEAAVVMSMQSKDPAEWQQYKLTEQQEQEVLNRFRAHGDRLKFLIVTSKLGTGFDAPIEGVMYLDKPLKLHTLFQTITRTNRNWKNPDTGQEKKYGLIVDYVGLGDGFARAMAPANPKTKKSEVETDALIDQFEEELATVLDRFAGIDRTASGFEALQEAHQRLPDERAKERFAAQFSTVEGIWEAIYPDLRLEAHREDYKWLSKVYASIKSIDTTDELLWHRLGAKTLQLVQDHITDVTVDSAGVDLVIADEDTIARLIASGVIDPDEDAGEARVVTAAEVVDNIAARIRRRLAGANGDHPVYQSLADRLERLRERQLAKARDSVDYLQEILELARDLTAAEKAEDHAGTQGLDLLPDPHKGALTQIFEEYTSEDAPVVIGRVVEDIDAIVKEVRWDGWNNTREGDRAVRREIRKVFKKYELPPTGELFDHAYAYIAEHY</sequence>
<evidence type="ECO:0000256" key="8">
    <source>
        <dbReference type="ARBA" id="ARBA00022801"/>
    </source>
</evidence>
<evidence type="ECO:0000256" key="7">
    <source>
        <dbReference type="ARBA" id="ARBA00022759"/>
    </source>
</evidence>
<dbReference type="InterPro" id="IPR040980">
    <property type="entry name" value="SWI2_SNF2"/>
</dbReference>
<protein>
    <recommendedName>
        <fullName evidence="11">Type I restriction enzyme endonuclease subunit</fullName>
        <shortName evidence="11">R protein</shortName>
        <ecNumber evidence="11">3.1.21.3</ecNumber>
    </recommendedName>
</protein>
<evidence type="ECO:0000256" key="1">
    <source>
        <dbReference type="ARBA" id="ARBA00000851"/>
    </source>
</evidence>
<dbReference type="InterPro" id="IPR014001">
    <property type="entry name" value="Helicase_ATP-bd"/>
</dbReference>
<dbReference type="EMBL" id="JBDXMX010000009">
    <property type="protein sequence ID" value="MEO9249150.1"/>
    <property type="molecule type" value="Genomic_DNA"/>
</dbReference>
<evidence type="ECO:0000256" key="3">
    <source>
        <dbReference type="ARBA" id="ARBA00011296"/>
    </source>
</evidence>
<feature type="coiled-coil region" evidence="12">
    <location>
        <begin position="468"/>
        <end position="495"/>
    </location>
</feature>
<keyword evidence="7" id="KW-0255">Endonuclease</keyword>
<organism evidence="14 15">
    <name type="scientific">Citricoccus nitrophenolicus</name>
    <dbReference type="NCBI Taxonomy" id="863575"/>
    <lineage>
        <taxon>Bacteria</taxon>
        <taxon>Bacillati</taxon>
        <taxon>Actinomycetota</taxon>
        <taxon>Actinomycetes</taxon>
        <taxon>Micrococcales</taxon>
        <taxon>Micrococcaceae</taxon>
        <taxon>Citricoccus</taxon>
    </lineage>
</organism>
<name>A0ABV0ILX8_9MICC</name>
<evidence type="ECO:0000259" key="13">
    <source>
        <dbReference type="PROSITE" id="PS51192"/>
    </source>
</evidence>
<dbReference type="CDD" id="cd22332">
    <property type="entry name" value="HsdR_N"/>
    <property type="match status" value="1"/>
</dbReference>
<comment type="similarity">
    <text evidence="2 11">Belongs to the HsdR family.</text>
</comment>
<dbReference type="SMART" id="SM00487">
    <property type="entry name" value="DEXDc"/>
    <property type="match status" value="1"/>
</dbReference>
<dbReference type="InterPro" id="IPR051268">
    <property type="entry name" value="Type-I_R_enzyme_R_subunit"/>
</dbReference>
<evidence type="ECO:0000256" key="6">
    <source>
        <dbReference type="ARBA" id="ARBA00022747"/>
    </source>
</evidence>
<comment type="subunit">
    <text evidence="3 11">The type I restriction/modification system is composed of three polypeptides R, M and S.</text>
</comment>
<comment type="catalytic activity">
    <reaction evidence="1 11">
        <text>Endonucleolytic cleavage of DNA to give random double-stranded fragments with terminal 5'-phosphates, ATP is simultaneously hydrolyzed.</text>
        <dbReference type="EC" id="3.1.21.3"/>
    </reaction>
</comment>
<comment type="function">
    <text evidence="11">Subunit R is required for both nuclease and ATPase activities, but not for modification.</text>
</comment>
<dbReference type="InterPro" id="IPR004473">
    <property type="entry name" value="Restrct_endonuc_typeI_HsdR"/>
</dbReference>
<reference evidence="14 15" key="1">
    <citation type="submission" date="2024-05" db="EMBL/GenBank/DDBJ databases">
        <authorList>
            <person name="Yi C."/>
        </authorList>
    </citation>
    <scope>NUCLEOTIDE SEQUENCE [LARGE SCALE GENOMIC DNA]</scope>
    <source>
        <strain evidence="14 15">XS13</strain>
    </source>
</reference>
<dbReference type="PANTHER" id="PTHR30195:SF15">
    <property type="entry name" value="TYPE I RESTRICTION ENZYME HINDI ENDONUCLEASE SUBUNIT"/>
    <property type="match status" value="1"/>
</dbReference>
<keyword evidence="10 11" id="KW-0238">DNA-binding</keyword>